<feature type="compositionally biased region" description="Polar residues" evidence="1">
    <location>
        <begin position="127"/>
        <end position="149"/>
    </location>
</feature>
<evidence type="ECO:0000256" key="1">
    <source>
        <dbReference type="SAM" id="MobiDB-lite"/>
    </source>
</evidence>
<evidence type="ECO:0000313" key="2">
    <source>
        <dbReference type="EMBL" id="KAL3643909.1"/>
    </source>
</evidence>
<dbReference type="InterPro" id="IPR036875">
    <property type="entry name" value="Znf_CCHC_sf"/>
</dbReference>
<evidence type="ECO:0008006" key="4">
    <source>
        <dbReference type="Google" id="ProtNLM"/>
    </source>
</evidence>
<dbReference type="EMBL" id="JAVIJP010000015">
    <property type="protein sequence ID" value="KAL3643909.1"/>
    <property type="molecule type" value="Genomic_DNA"/>
</dbReference>
<dbReference type="PANTHER" id="PTHR34222:SF43">
    <property type="entry name" value="RETROTRANSPOSON GAG DOMAIN-CONTAINING PROTEIN"/>
    <property type="match status" value="1"/>
</dbReference>
<dbReference type="Proteomes" id="UP001632038">
    <property type="component" value="Unassembled WGS sequence"/>
</dbReference>
<accession>A0ABD3DSE3</accession>
<sequence length="342" mass="37475">MDSKDPDDSPPNPKSIESSVSNDDDLNKKFALFLQNQELQHQYQTQLIPLPNIEPKLDDKNYSIHGADTSYDAVKRDLLKETPQPTVEMAYAALRREAARISIVNRPAAQDDIGAGLVARNQKSHQKPANSRPSQKTGSIASNQNPTDKSTLKCDHCQKLGHTKKGCFELIGYPDWYEKNPKFPNKPKRRTAATTGPPHAVIGGQQGGGNDEERGFAAYMSKSKRGGNNRGSNTRPKAAAVGGKRQRASEETSHGGAKRPPAAAIPSKGAKSGGDVQKGSGDVNTLQKNCQIPRKFTEENIFLGKYRGITEENIYRGNYRGNISSANVSLLPMIPRQIFYFS</sequence>
<feature type="region of interest" description="Disordered" evidence="1">
    <location>
        <begin position="1"/>
        <end position="23"/>
    </location>
</feature>
<evidence type="ECO:0000313" key="3">
    <source>
        <dbReference type="Proteomes" id="UP001632038"/>
    </source>
</evidence>
<keyword evidence="3" id="KW-1185">Reference proteome</keyword>
<dbReference type="AlphaFoldDB" id="A0ABD3DSE3"/>
<proteinExistence type="predicted"/>
<dbReference type="SUPFAM" id="SSF57756">
    <property type="entry name" value="Retrovirus zinc finger-like domains"/>
    <property type="match status" value="1"/>
</dbReference>
<dbReference type="PANTHER" id="PTHR34222">
    <property type="entry name" value="GAG_PRE-INTEGRS DOMAIN-CONTAINING PROTEIN"/>
    <property type="match status" value="1"/>
</dbReference>
<protein>
    <recommendedName>
        <fullName evidence="4">Gag-pol polyprotein</fullName>
    </recommendedName>
</protein>
<name>A0ABD3DSE3_9LAMI</name>
<gene>
    <name evidence="2" type="ORF">CASFOL_011841</name>
</gene>
<reference evidence="3" key="1">
    <citation type="journal article" date="2024" name="IScience">
        <title>Strigolactones Initiate the Formation of Haustorium-like Structures in Castilleja.</title>
        <authorList>
            <person name="Buerger M."/>
            <person name="Peterson D."/>
            <person name="Chory J."/>
        </authorList>
    </citation>
    <scope>NUCLEOTIDE SEQUENCE [LARGE SCALE GENOMIC DNA]</scope>
</reference>
<organism evidence="2 3">
    <name type="scientific">Castilleja foliolosa</name>
    <dbReference type="NCBI Taxonomy" id="1961234"/>
    <lineage>
        <taxon>Eukaryota</taxon>
        <taxon>Viridiplantae</taxon>
        <taxon>Streptophyta</taxon>
        <taxon>Embryophyta</taxon>
        <taxon>Tracheophyta</taxon>
        <taxon>Spermatophyta</taxon>
        <taxon>Magnoliopsida</taxon>
        <taxon>eudicotyledons</taxon>
        <taxon>Gunneridae</taxon>
        <taxon>Pentapetalae</taxon>
        <taxon>asterids</taxon>
        <taxon>lamiids</taxon>
        <taxon>Lamiales</taxon>
        <taxon>Orobanchaceae</taxon>
        <taxon>Pedicularideae</taxon>
        <taxon>Castillejinae</taxon>
        <taxon>Castilleja</taxon>
    </lineage>
</organism>
<comment type="caution">
    <text evidence="2">The sequence shown here is derived from an EMBL/GenBank/DDBJ whole genome shotgun (WGS) entry which is preliminary data.</text>
</comment>
<feature type="region of interest" description="Disordered" evidence="1">
    <location>
        <begin position="179"/>
        <end position="285"/>
    </location>
</feature>
<feature type="region of interest" description="Disordered" evidence="1">
    <location>
        <begin position="120"/>
        <end position="151"/>
    </location>
</feature>